<accession>A0A546XUQ5</accession>
<evidence type="ECO:0000313" key="3">
    <source>
        <dbReference type="Proteomes" id="UP000317023"/>
    </source>
</evidence>
<feature type="domain" description="KAP NTPase" evidence="1">
    <location>
        <begin position="23"/>
        <end position="318"/>
    </location>
</feature>
<dbReference type="InterPro" id="IPR027417">
    <property type="entry name" value="P-loop_NTPase"/>
</dbReference>
<dbReference type="PANTHER" id="PTHR22674:SF6">
    <property type="entry name" value="NTPASE KAP FAMILY P-LOOP DOMAIN-CONTAINING PROTEIN 1"/>
    <property type="match status" value="1"/>
</dbReference>
<dbReference type="PANTHER" id="PTHR22674">
    <property type="entry name" value="NTPASE, KAP FAMILY P-LOOP DOMAIN-CONTAINING 1"/>
    <property type="match status" value="1"/>
</dbReference>
<dbReference type="InterPro" id="IPR011646">
    <property type="entry name" value="KAP_P-loop"/>
</dbReference>
<dbReference type="Pfam" id="PF07693">
    <property type="entry name" value="KAP_NTPase"/>
    <property type="match status" value="1"/>
</dbReference>
<evidence type="ECO:0000313" key="2">
    <source>
        <dbReference type="EMBL" id="TRB04491.1"/>
    </source>
</evidence>
<evidence type="ECO:0000259" key="1">
    <source>
        <dbReference type="Pfam" id="PF07693"/>
    </source>
</evidence>
<dbReference type="SUPFAM" id="SSF52540">
    <property type="entry name" value="P-loop containing nucleoside triphosphate hydrolases"/>
    <property type="match status" value="1"/>
</dbReference>
<dbReference type="InterPro" id="IPR052754">
    <property type="entry name" value="NTPase_KAP_P-loop"/>
</dbReference>
<organism evidence="2 3">
    <name type="scientific">Agrobacterium tumefaciens</name>
    <dbReference type="NCBI Taxonomy" id="358"/>
    <lineage>
        <taxon>Bacteria</taxon>
        <taxon>Pseudomonadati</taxon>
        <taxon>Pseudomonadota</taxon>
        <taxon>Alphaproteobacteria</taxon>
        <taxon>Hyphomicrobiales</taxon>
        <taxon>Rhizobiaceae</taxon>
        <taxon>Rhizobium/Agrobacterium group</taxon>
        <taxon>Agrobacterium</taxon>
        <taxon>Agrobacterium tumefaciens complex</taxon>
    </lineage>
</organism>
<dbReference type="Gene3D" id="3.40.50.300">
    <property type="entry name" value="P-loop containing nucleotide triphosphate hydrolases"/>
    <property type="match status" value="1"/>
</dbReference>
<reference evidence="2 3" key="1">
    <citation type="journal article" date="2019" name="Appl. Microbiol. Biotechnol.">
        <title>Differential efficiency of wild type rhizogenic strains for rol gene transformation of plants.</title>
        <authorList>
            <person name="Desmet S."/>
            <person name="De Keyser E."/>
            <person name="Van Vaerenbergh J."/>
            <person name="Baeyen S."/>
            <person name="Van Huylenbroeck J."/>
            <person name="Geelen D."/>
            <person name="Dhooghe E."/>
        </authorList>
    </citation>
    <scope>NUCLEOTIDE SEQUENCE [LARGE SCALE GENOMIC DNA]</scope>
    <source>
        <strain evidence="2 3">MAFF210266</strain>
    </source>
</reference>
<sequence length="744" mass="81597">MSESTFNGDRPIQSQSEDLFGFAALADRIAASLTSQAANKGFVFGLEGKWGSGKSSLLALILARLREMDRAKVAAVEFRPWLIGDRDQLLTALFEDLAKAIAEVQAARGDASGQTKRAAGDVVEQVRSFARHLGPVGKLAGLAGVLVPGASLAGDIIEKIAAAASEQTEGPTLVAQKEKLASALLDLDCRIVVAIDDVDRLEPAEVAELLRLVRSVADFPNVSYLLCYDGLTLAHAIEAGTGVSSGNAYLEKIVQTEVAVPRPESFALRRWFTKELETFMTCDQTRVSELQQVIDETGGRVFKNPRAVIRVLDSLRVFWPSVADRVDTPDLVWLRLIAIGSPNFYRWVEGYLVEYAALSSGRIRISDEDQAAQTQALDAALEKDGLTWGALQYELDRHLPGIDLYNLGAEKDSRIFSQGDRRALAQAGKDKRLASPSHARIYFTLVAPADGISELDTVRLVEAAAKGRDAVAAFLVEIDRHRGDAGASKAERLFDQLRFTPHETLTIWPVEVLIEGMVDAADELAKDKGGREWGRPQIWFLMEKLLRQIQAATPARYEAALVSAFETGASMGFLTEIFRQETFGHGYYGDRANPHDRLTTAEGYEVARIVMLNRYSELGLDGIEPSPYASLMLYAWSQGGARDDVMQKIAARASNEVWLLRFLQSLYGPRSTLSRGAMETFFASPADVVRKVHSLARDGNQQAGDIIRSFLANNNADEDELEAVFTDWEKSPVEPDNDDGDPEG</sequence>
<proteinExistence type="predicted"/>
<comment type="caution">
    <text evidence="2">The sequence shown here is derived from an EMBL/GenBank/DDBJ whole genome shotgun (WGS) entry which is preliminary data.</text>
</comment>
<gene>
    <name evidence="2" type="ORF">EXN61_19120</name>
</gene>
<dbReference type="EMBL" id="SGOE01000006">
    <property type="protein sequence ID" value="TRB04491.1"/>
    <property type="molecule type" value="Genomic_DNA"/>
</dbReference>
<protein>
    <submittedName>
        <fullName evidence="2">NTPase KAP</fullName>
    </submittedName>
</protein>
<dbReference type="AlphaFoldDB" id="A0A546XUQ5"/>
<dbReference type="Proteomes" id="UP000317023">
    <property type="component" value="Unassembled WGS sequence"/>
</dbReference>
<name>A0A546XUQ5_AGRTU</name>